<evidence type="ECO:0000313" key="6">
    <source>
        <dbReference type="Ensembl" id="ENSCMIP00000012412.1"/>
    </source>
</evidence>
<dbReference type="Proteomes" id="UP000314986">
    <property type="component" value="Unassembled WGS sequence"/>
</dbReference>
<dbReference type="PANTHER" id="PTHR12606">
    <property type="entry name" value="SENTRIN/SUMO-SPECIFIC PROTEASE"/>
    <property type="match status" value="1"/>
</dbReference>
<dbReference type="InterPro" id="IPR003653">
    <property type="entry name" value="Peptidase_C48_C"/>
</dbReference>
<evidence type="ECO:0000256" key="4">
    <source>
        <dbReference type="ARBA" id="ARBA00022807"/>
    </source>
</evidence>
<dbReference type="PROSITE" id="PS50600">
    <property type="entry name" value="ULP_PROTEASE"/>
    <property type="match status" value="1"/>
</dbReference>
<comment type="similarity">
    <text evidence="1">Belongs to the peptidase C48 family.</text>
</comment>
<dbReference type="GO" id="GO:0060255">
    <property type="term" value="P:regulation of macromolecule metabolic process"/>
    <property type="evidence" value="ECO:0007669"/>
    <property type="project" value="UniProtKB-ARBA"/>
</dbReference>
<feature type="domain" description="Ubiquitin-like protease family profile" evidence="5">
    <location>
        <begin position="99"/>
        <end position="263"/>
    </location>
</feature>
<evidence type="ECO:0000256" key="1">
    <source>
        <dbReference type="ARBA" id="ARBA00005234"/>
    </source>
</evidence>
<dbReference type="SUPFAM" id="SSF54001">
    <property type="entry name" value="Cysteine proteinases"/>
    <property type="match status" value="1"/>
</dbReference>
<dbReference type="GO" id="GO:0016929">
    <property type="term" value="F:deSUMOylase activity"/>
    <property type="evidence" value="ECO:0007669"/>
    <property type="project" value="TreeGrafter"/>
</dbReference>
<reference evidence="7" key="2">
    <citation type="journal article" date="2007" name="PLoS Biol.">
        <title>Survey sequencing and comparative analysis of the elephant shark (Callorhinchus milii) genome.</title>
        <authorList>
            <person name="Venkatesh B."/>
            <person name="Kirkness E.F."/>
            <person name="Loh Y.H."/>
            <person name="Halpern A.L."/>
            <person name="Lee A.P."/>
            <person name="Johnson J."/>
            <person name="Dandona N."/>
            <person name="Viswanathan L.D."/>
            <person name="Tay A."/>
            <person name="Venter J.C."/>
            <person name="Strausberg R.L."/>
            <person name="Brenner S."/>
        </authorList>
    </citation>
    <scope>NUCLEOTIDE SEQUENCE [LARGE SCALE GENOMIC DNA]</scope>
</reference>
<sequence length="293" mass="33725">MVEFRRVLVRALASEARGPGFDSQAGGNVGQVSLHHTCASVYLAVSRKPVVSRLADRFSGDIVTLTSSGFQLLQEMEEQVSRAFRPGHPDEILSEAFRLTITRKDIQTLNHLNWLNDEVINFYMNLLVVRSKTKGLPSVHTFNTFFFPKVKSDGYQAVKRWTKKVDVFATNIVLVPVHLGVHWCLAVIDFRKKTITYYDSMGGCNDEACRILLRYLKQESIDKKGKEFDTNGWTLCSKRSQEIPQQMNGSDCGMFTCKYADYITKDRPIKFTQKHMPYFRRRMAWEILHQKLL</sequence>
<dbReference type="FunFam" id="3.40.395.10:FF:000001">
    <property type="entry name" value="Sentrin-specific protease 1"/>
    <property type="match status" value="1"/>
</dbReference>
<dbReference type="GeneTree" id="ENSGT00940000155489"/>
<dbReference type="GO" id="GO:0016926">
    <property type="term" value="P:protein desumoylation"/>
    <property type="evidence" value="ECO:0007669"/>
    <property type="project" value="TreeGrafter"/>
</dbReference>
<reference evidence="7" key="1">
    <citation type="journal article" date="2006" name="Science">
        <title>Ancient noncoding elements conserved in the human genome.</title>
        <authorList>
            <person name="Venkatesh B."/>
            <person name="Kirkness E.F."/>
            <person name="Loh Y.H."/>
            <person name="Halpern A.L."/>
            <person name="Lee A.P."/>
            <person name="Johnson J."/>
            <person name="Dandona N."/>
            <person name="Viswanathan L.D."/>
            <person name="Tay A."/>
            <person name="Venter J.C."/>
            <person name="Strausberg R.L."/>
            <person name="Brenner S."/>
        </authorList>
    </citation>
    <scope>NUCLEOTIDE SEQUENCE [LARGE SCALE GENOMIC DNA]</scope>
</reference>
<proteinExistence type="inferred from homology"/>
<protein>
    <recommendedName>
        <fullName evidence="5">Ubiquitin-like protease family profile domain-containing protein</fullName>
    </recommendedName>
</protein>
<evidence type="ECO:0000256" key="3">
    <source>
        <dbReference type="ARBA" id="ARBA00022801"/>
    </source>
</evidence>
<dbReference type="AlphaFoldDB" id="A0A4W3HB82"/>
<keyword evidence="2" id="KW-0645">Protease</keyword>
<dbReference type="InParanoid" id="A0A4W3HB82"/>
<dbReference type="InterPro" id="IPR038765">
    <property type="entry name" value="Papain-like_cys_pep_sf"/>
</dbReference>
<dbReference type="OMA" id="DRAANSQ"/>
<reference evidence="6" key="5">
    <citation type="submission" date="2025-09" db="UniProtKB">
        <authorList>
            <consortium name="Ensembl"/>
        </authorList>
    </citation>
    <scope>IDENTIFICATION</scope>
</reference>
<reference evidence="6" key="4">
    <citation type="submission" date="2025-08" db="UniProtKB">
        <authorList>
            <consortium name="Ensembl"/>
        </authorList>
    </citation>
    <scope>IDENTIFICATION</scope>
</reference>
<dbReference type="PANTHER" id="PTHR12606:SF30">
    <property type="entry name" value="SENTRIN-SPECIFIC PROTEASE 1"/>
    <property type="match status" value="1"/>
</dbReference>
<evidence type="ECO:0000313" key="7">
    <source>
        <dbReference type="Proteomes" id="UP000314986"/>
    </source>
</evidence>
<dbReference type="GO" id="GO:0080090">
    <property type="term" value="P:regulation of primary metabolic process"/>
    <property type="evidence" value="ECO:0007669"/>
    <property type="project" value="UniProtKB-ARBA"/>
</dbReference>
<reference evidence="7" key="3">
    <citation type="journal article" date="2014" name="Nature">
        <title>Elephant shark genome provides unique insights into gnathostome evolution.</title>
        <authorList>
            <consortium name="International Elephant Shark Genome Sequencing Consortium"/>
            <person name="Venkatesh B."/>
            <person name="Lee A.P."/>
            <person name="Ravi V."/>
            <person name="Maurya A.K."/>
            <person name="Lian M.M."/>
            <person name="Swann J.B."/>
            <person name="Ohta Y."/>
            <person name="Flajnik M.F."/>
            <person name="Sutoh Y."/>
            <person name="Kasahara M."/>
            <person name="Hoon S."/>
            <person name="Gangu V."/>
            <person name="Roy S.W."/>
            <person name="Irimia M."/>
            <person name="Korzh V."/>
            <person name="Kondrychyn I."/>
            <person name="Lim Z.W."/>
            <person name="Tay B.H."/>
            <person name="Tohari S."/>
            <person name="Kong K.W."/>
            <person name="Ho S."/>
            <person name="Lorente-Galdos B."/>
            <person name="Quilez J."/>
            <person name="Marques-Bonet T."/>
            <person name="Raney B.J."/>
            <person name="Ingham P.W."/>
            <person name="Tay A."/>
            <person name="Hillier L.W."/>
            <person name="Minx P."/>
            <person name="Boehm T."/>
            <person name="Wilson R.K."/>
            <person name="Brenner S."/>
            <person name="Warren W.C."/>
        </authorList>
    </citation>
    <scope>NUCLEOTIDE SEQUENCE [LARGE SCALE GENOMIC DNA]</scope>
</reference>
<dbReference type="Ensembl" id="ENSCMIT00000012700.1">
    <property type="protein sequence ID" value="ENSCMIP00000012412.1"/>
    <property type="gene ID" value="ENSCMIG00000006314.1"/>
</dbReference>
<name>A0A4W3HB82_CALMI</name>
<dbReference type="Gene3D" id="3.40.395.10">
    <property type="entry name" value="Adenoviral Proteinase, Chain A"/>
    <property type="match status" value="1"/>
</dbReference>
<dbReference type="GO" id="GO:0006508">
    <property type="term" value="P:proteolysis"/>
    <property type="evidence" value="ECO:0007669"/>
    <property type="project" value="UniProtKB-KW"/>
</dbReference>
<keyword evidence="3" id="KW-0378">Hydrolase</keyword>
<keyword evidence="4" id="KW-0788">Thiol protease</keyword>
<evidence type="ECO:0000259" key="5">
    <source>
        <dbReference type="PROSITE" id="PS50600"/>
    </source>
</evidence>
<evidence type="ECO:0000256" key="2">
    <source>
        <dbReference type="ARBA" id="ARBA00022670"/>
    </source>
</evidence>
<dbReference type="STRING" id="7868.ENSCMIP00000012412"/>
<keyword evidence="7" id="KW-1185">Reference proteome</keyword>
<dbReference type="GO" id="GO:0005634">
    <property type="term" value="C:nucleus"/>
    <property type="evidence" value="ECO:0007669"/>
    <property type="project" value="TreeGrafter"/>
</dbReference>
<dbReference type="Pfam" id="PF02902">
    <property type="entry name" value="Peptidase_C48"/>
    <property type="match status" value="1"/>
</dbReference>
<organism evidence="6 7">
    <name type="scientific">Callorhinchus milii</name>
    <name type="common">Ghost shark</name>
    <dbReference type="NCBI Taxonomy" id="7868"/>
    <lineage>
        <taxon>Eukaryota</taxon>
        <taxon>Metazoa</taxon>
        <taxon>Chordata</taxon>
        <taxon>Craniata</taxon>
        <taxon>Vertebrata</taxon>
        <taxon>Chondrichthyes</taxon>
        <taxon>Holocephali</taxon>
        <taxon>Chimaeriformes</taxon>
        <taxon>Callorhinchidae</taxon>
        <taxon>Callorhinchus</taxon>
    </lineage>
</organism>
<accession>A0A4W3HB82</accession>